<dbReference type="AlphaFoldDB" id="A0AAW0XTC4"/>
<reference evidence="1 2" key="1">
    <citation type="journal article" date="2024" name="BMC Genomics">
        <title>Genome assembly of redclaw crayfish (Cherax quadricarinatus) provides insights into its immune adaptation and hypoxia tolerance.</title>
        <authorList>
            <person name="Liu Z."/>
            <person name="Zheng J."/>
            <person name="Li H."/>
            <person name="Fang K."/>
            <person name="Wang S."/>
            <person name="He J."/>
            <person name="Zhou D."/>
            <person name="Weng S."/>
            <person name="Chi M."/>
            <person name="Gu Z."/>
            <person name="He J."/>
            <person name="Li F."/>
            <person name="Wang M."/>
        </authorList>
    </citation>
    <scope>NUCLEOTIDE SEQUENCE [LARGE SCALE GENOMIC DNA]</scope>
    <source>
        <strain evidence="1">ZL_2023a</strain>
    </source>
</reference>
<protein>
    <submittedName>
        <fullName evidence="1">Uncharacterized protein</fullName>
    </submittedName>
</protein>
<comment type="caution">
    <text evidence="1">The sequence shown here is derived from an EMBL/GenBank/DDBJ whole genome shotgun (WGS) entry which is preliminary data.</text>
</comment>
<keyword evidence="2" id="KW-1185">Reference proteome</keyword>
<evidence type="ECO:0000313" key="1">
    <source>
        <dbReference type="EMBL" id="KAK8747806.1"/>
    </source>
</evidence>
<accession>A0AAW0XTC4</accession>
<proteinExistence type="predicted"/>
<name>A0AAW0XTC4_CHEQU</name>
<sequence>MPRYAYQKPRNRLYSYDCYKPPLTLYFDKESSTKEKPGDQSFVERLKTFPLDGSIYYERASSAPPLSTAYDDIYYEILPPKSAESPEATARGPLRKLKTVHHSHHLRIANELRNLDPIWYRHPWDWDCIWIPPHETRVVPHFGVASAYDLILRYLRMKPTTYYYISD</sequence>
<dbReference type="EMBL" id="JARKIK010000014">
    <property type="protein sequence ID" value="KAK8747806.1"/>
    <property type="molecule type" value="Genomic_DNA"/>
</dbReference>
<gene>
    <name evidence="1" type="ORF">OTU49_016618</name>
</gene>
<organism evidence="1 2">
    <name type="scientific">Cherax quadricarinatus</name>
    <name type="common">Australian red claw crayfish</name>
    <dbReference type="NCBI Taxonomy" id="27406"/>
    <lineage>
        <taxon>Eukaryota</taxon>
        <taxon>Metazoa</taxon>
        <taxon>Ecdysozoa</taxon>
        <taxon>Arthropoda</taxon>
        <taxon>Crustacea</taxon>
        <taxon>Multicrustacea</taxon>
        <taxon>Malacostraca</taxon>
        <taxon>Eumalacostraca</taxon>
        <taxon>Eucarida</taxon>
        <taxon>Decapoda</taxon>
        <taxon>Pleocyemata</taxon>
        <taxon>Astacidea</taxon>
        <taxon>Parastacoidea</taxon>
        <taxon>Parastacidae</taxon>
        <taxon>Cherax</taxon>
    </lineage>
</organism>
<dbReference type="Proteomes" id="UP001445076">
    <property type="component" value="Unassembled WGS sequence"/>
</dbReference>
<evidence type="ECO:0000313" key="2">
    <source>
        <dbReference type="Proteomes" id="UP001445076"/>
    </source>
</evidence>